<dbReference type="GO" id="GO:0000156">
    <property type="term" value="F:phosphorelay response regulator activity"/>
    <property type="evidence" value="ECO:0007669"/>
    <property type="project" value="TreeGrafter"/>
</dbReference>
<dbReference type="Gene3D" id="3.40.50.2300">
    <property type="match status" value="1"/>
</dbReference>
<evidence type="ECO:0000256" key="7">
    <source>
        <dbReference type="PROSITE-ProRule" id="PRU01091"/>
    </source>
</evidence>
<keyword evidence="3" id="KW-0805">Transcription regulation</keyword>
<name>A0A538U2Y5_UNCEI</name>
<dbReference type="SMART" id="SM00862">
    <property type="entry name" value="Trans_reg_C"/>
    <property type="match status" value="1"/>
</dbReference>
<dbReference type="Gene3D" id="1.10.10.10">
    <property type="entry name" value="Winged helix-like DNA-binding domain superfamily/Winged helix DNA-binding domain"/>
    <property type="match status" value="1"/>
</dbReference>
<dbReference type="CDD" id="cd17574">
    <property type="entry name" value="REC_OmpR"/>
    <property type="match status" value="1"/>
</dbReference>
<keyword evidence="2" id="KW-0902">Two-component regulatory system</keyword>
<dbReference type="PANTHER" id="PTHR48111:SF1">
    <property type="entry name" value="TWO-COMPONENT RESPONSE REGULATOR ORR33"/>
    <property type="match status" value="1"/>
</dbReference>
<evidence type="ECO:0000313" key="11">
    <source>
        <dbReference type="Proteomes" id="UP000319771"/>
    </source>
</evidence>
<dbReference type="GO" id="GO:0006355">
    <property type="term" value="P:regulation of DNA-templated transcription"/>
    <property type="evidence" value="ECO:0007669"/>
    <property type="project" value="InterPro"/>
</dbReference>
<comment type="caution">
    <text evidence="10">The sequence shown here is derived from an EMBL/GenBank/DDBJ whole genome shotgun (WGS) entry which is preliminary data.</text>
</comment>
<dbReference type="Gene3D" id="6.10.250.690">
    <property type="match status" value="1"/>
</dbReference>
<evidence type="ECO:0000256" key="1">
    <source>
        <dbReference type="ARBA" id="ARBA00022553"/>
    </source>
</evidence>
<dbReference type="GO" id="GO:0032993">
    <property type="term" value="C:protein-DNA complex"/>
    <property type="evidence" value="ECO:0007669"/>
    <property type="project" value="TreeGrafter"/>
</dbReference>
<dbReference type="SUPFAM" id="SSF46894">
    <property type="entry name" value="C-terminal effector domain of the bipartite response regulators"/>
    <property type="match status" value="1"/>
</dbReference>
<dbReference type="PROSITE" id="PS50110">
    <property type="entry name" value="RESPONSE_REGULATORY"/>
    <property type="match status" value="1"/>
</dbReference>
<dbReference type="Pfam" id="PF00486">
    <property type="entry name" value="Trans_reg_C"/>
    <property type="match status" value="1"/>
</dbReference>
<dbReference type="GO" id="GO:0005829">
    <property type="term" value="C:cytosol"/>
    <property type="evidence" value="ECO:0007669"/>
    <property type="project" value="TreeGrafter"/>
</dbReference>
<dbReference type="AlphaFoldDB" id="A0A538U2Y5"/>
<gene>
    <name evidence="10" type="ORF">E6K81_13105</name>
</gene>
<dbReference type="InterPro" id="IPR011006">
    <property type="entry name" value="CheY-like_superfamily"/>
</dbReference>
<dbReference type="InterPro" id="IPR016032">
    <property type="entry name" value="Sig_transdc_resp-reg_C-effctor"/>
</dbReference>
<keyword evidence="5" id="KW-0804">Transcription</keyword>
<dbReference type="InterPro" id="IPR001867">
    <property type="entry name" value="OmpR/PhoB-type_DNA-bd"/>
</dbReference>
<reference evidence="10 11" key="1">
    <citation type="journal article" date="2019" name="Nat. Microbiol.">
        <title>Mediterranean grassland soil C-N compound turnover is dependent on rainfall and depth, and is mediated by genomically divergent microorganisms.</title>
        <authorList>
            <person name="Diamond S."/>
            <person name="Andeer P.F."/>
            <person name="Li Z."/>
            <person name="Crits-Christoph A."/>
            <person name="Burstein D."/>
            <person name="Anantharaman K."/>
            <person name="Lane K.R."/>
            <person name="Thomas B.C."/>
            <person name="Pan C."/>
            <person name="Northen T.R."/>
            <person name="Banfield J.F."/>
        </authorList>
    </citation>
    <scope>NUCLEOTIDE SEQUENCE [LARGE SCALE GENOMIC DNA]</scope>
    <source>
        <strain evidence="10">WS_11</strain>
    </source>
</reference>
<feature type="domain" description="OmpR/PhoB-type" evidence="9">
    <location>
        <begin position="129"/>
        <end position="228"/>
    </location>
</feature>
<dbReference type="InterPro" id="IPR001789">
    <property type="entry name" value="Sig_transdc_resp-reg_receiver"/>
</dbReference>
<organism evidence="10 11">
    <name type="scientific">Eiseniibacteriota bacterium</name>
    <dbReference type="NCBI Taxonomy" id="2212470"/>
    <lineage>
        <taxon>Bacteria</taxon>
        <taxon>Candidatus Eiseniibacteriota</taxon>
    </lineage>
</organism>
<keyword evidence="1 6" id="KW-0597">Phosphoprotein</keyword>
<dbReference type="SUPFAM" id="SSF52172">
    <property type="entry name" value="CheY-like"/>
    <property type="match status" value="1"/>
</dbReference>
<feature type="DNA-binding region" description="OmpR/PhoB-type" evidence="7">
    <location>
        <begin position="129"/>
        <end position="228"/>
    </location>
</feature>
<evidence type="ECO:0000256" key="3">
    <source>
        <dbReference type="ARBA" id="ARBA00023015"/>
    </source>
</evidence>
<evidence type="ECO:0000256" key="4">
    <source>
        <dbReference type="ARBA" id="ARBA00023125"/>
    </source>
</evidence>
<dbReference type="InterPro" id="IPR039420">
    <property type="entry name" value="WalR-like"/>
</dbReference>
<feature type="domain" description="Response regulatory" evidence="8">
    <location>
        <begin position="3"/>
        <end position="117"/>
    </location>
</feature>
<sequence length="235" mass="26431">MSGLLIVEDDASLVVGLKSALEGEGYEIMIARTGPEGLHLALEEHPDLILLDLMLPGMSGLEICKRIRDAGLRSKVIILTSRSEEDDRVFGLELGADDYVTKPFSVRELIARVRAQLRPEPGGPGPSVPDRVRFADVLVDFKRREVFRGRELQPLTHREFCLLEYLIQHPGEVLSRERLLEEAWGYAAELTTRTVDNHILRLRKHIEADPENPRHIKTVRGAGYRLDVSLQRGSG</sequence>
<evidence type="ECO:0000256" key="5">
    <source>
        <dbReference type="ARBA" id="ARBA00023163"/>
    </source>
</evidence>
<accession>A0A538U2Y5</accession>
<evidence type="ECO:0000259" key="8">
    <source>
        <dbReference type="PROSITE" id="PS50110"/>
    </source>
</evidence>
<protein>
    <submittedName>
        <fullName evidence="10">Response regulator transcription factor</fullName>
    </submittedName>
</protein>
<dbReference type="Proteomes" id="UP000319771">
    <property type="component" value="Unassembled WGS sequence"/>
</dbReference>
<dbReference type="Pfam" id="PF00072">
    <property type="entry name" value="Response_reg"/>
    <property type="match status" value="1"/>
</dbReference>
<dbReference type="PANTHER" id="PTHR48111">
    <property type="entry name" value="REGULATOR OF RPOS"/>
    <property type="match status" value="1"/>
</dbReference>
<dbReference type="EMBL" id="VBPB01000240">
    <property type="protein sequence ID" value="TMQ70248.1"/>
    <property type="molecule type" value="Genomic_DNA"/>
</dbReference>
<dbReference type="PROSITE" id="PS51755">
    <property type="entry name" value="OMPR_PHOB"/>
    <property type="match status" value="1"/>
</dbReference>
<dbReference type="InterPro" id="IPR036388">
    <property type="entry name" value="WH-like_DNA-bd_sf"/>
</dbReference>
<dbReference type="CDD" id="cd00383">
    <property type="entry name" value="trans_reg_C"/>
    <property type="match status" value="1"/>
</dbReference>
<keyword evidence="4 7" id="KW-0238">DNA-binding</keyword>
<feature type="modified residue" description="4-aspartylphosphate" evidence="6">
    <location>
        <position position="52"/>
    </location>
</feature>
<evidence type="ECO:0000256" key="2">
    <source>
        <dbReference type="ARBA" id="ARBA00023012"/>
    </source>
</evidence>
<evidence type="ECO:0000259" key="9">
    <source>
        <dbReference type="PROSITE" id="PS51755"/>
    </source>
</evidence>
<evidence type="ECO:0000313" key="10">
    <source>
        <dbReference type="EMBL" id="TMQ70248.1"/>
    </source>
</evidence>
<dbReference type="GO" id="GO:0000976">
    <property type="term" value="F:transcription cis-regulatory region binding"/>
    <property type="evidence" value="ECO:0007669"/>
    <property type="project" value="TreeGrafter"/>
</dbReference>
<dbReference type="FunFam" id="3.40.50.2300:FF:000001">
    <property type="entry name" value="DNA-binding response regulator PhoB"/>
    <property type="match status" value="1"/>
</dbReference>
<evidence type="ECO:0000256" key="6">
    <source>
        <dbReference type="PROSITE-ProRule" id="PRU00169"/>
    </source>
</evidence>
<proteinExistence type="predicted"/>
<dbReference type="SMART" id="SM00448">
    <property type="entry name" value="REC"/>
    <property type="match status" value="1"/>
</dbReference>